<keyword evidence="1" id="KW-0695">RNA-directed DNA polymerase</keyword>
<proteinExistence type="predicted"/>
<keyword evidence="1" id="KW-0548">Nucleotidyltransferase</keyword>
<dbReference type="GO" id="GO:0003964">
    <property type="term" value="F:RNA-directed DNA polymerase activity"/>
    <property type="evidence" value="ECO:0007669"/>
    <property type="project" value="UniProtKB-KW"/>
</dbReference>
<accession>A0AAV4CIF9</accession>
<dbReference type="Proteomes" id="UP000735302">
    <property type="component" value="Unassembled WGS sequence"/>
</dbReference>
<sequence>MAVTPLVEDADIWTVARGTQLLSSEDNVVAQVAWCPLRDTIISGLGHNIQPNDDIPVDAFLSGDNSGGLCRFRHHSTRANIWTRARHATSRLNCRIDASDDEILISAEDVSSVPAKTVKSLRLVSRERWTAKLLGAPVQGRVARGLDLDKTTKDVARLTSNRTSLSFNAWSYWGKLRTNGLAVRGAPGSIAPDKLCRHCRQKQETTSHVVSGCRVHLPEMTGRHDRIQDVLVALLWSLGVETTTNSRAEDDDRAVPDFTVNLGTRESL</sequence>
<name>A0AAV4CIF9_9GAST</name>
<dbReference type="AlphaFoldDB" id="A0AAV4CIF9"/>
<evidence type="ECO:0000313" key="2">
    <source>
        <dbReference type="Proteomes" id="UP000735302"/>
    </source>
</evidence>
<gene>
    <name evidence="1" type="ORF">PoB_005776600</name>
</gene>
<evidence type="ECO:0000313" key="1">
    <source>
        <dbReference type="EMBL" id="GFO31261.1"/>
    </source>
</evidence>
<keyword evidence="2" id="KW-1185">Reference proteome</keyword>
<organism evidence="1 2">
    <name type="scientific">Plakobranchus ocellatus</name>
    <dbReference type="NCBI Taxonomy" id="259542"/>
    <lineage>
        <taxon>Eukaryota</taxon>
        <taxon>Metazoa</taxon>
        <taxon>Spiralia</taxon>
        <taxon>Lophotrochozoa</taxon>
        <taxon>Mollusca</taxon>
        <taxon>Gastropoda</taxon>
        <taxon>Heterobranchia</taxon>
        <taxon>Euthyneura</taxon>
        <taxon>Panpulmonata</taxon>
        <taxon>Sacoglossa</taxon>
        <taxon>Placobranchoidea</taxon>
        <taxon>Plakobranchidae</taxon>
        <taxon>Plakobranchus</taxon>
    </lineage>
</organism>
<reference evidence="1 2" key="1">
    <citation type="journal article" date="2021" name="Elife">
        <title>Chloroplast acquisition without the gene transfer in kleptoplastic sea slugs, Plakobranchus ocellatus.</title>
        <authorList>
            <person name="Maeda T."/>
            <person name="Takahashi S."/>
            <person name="Yoshida T."/>
            <person name="Shimamura S."/>
            <person name="Takaki Y."/>
            <person name="Nagai Y."/>
            <person name="Toyoda A."/>
            <person name="Suzuki Y."/>
            <person name="Arimoto A."/>
            <person name="Ishii H."/>
            <person name="Satoh N."/>
            <person name="Nishiyama T."/>
            <person name="Hasebe M."/>
            <person name="Maruyama T."/>
            <person name="Minagawa J."/>
            <person name="Obokata J."/>
            <person name="Shigenobu S."/>
        </authorList>
    </citation>
    <scope>NUCLEOTIDE SEQUENCE [LARGE SCALE GENOMIC DNA]</scope>
</reference>
<comment type="caution">
    <text evidence="1">The sequence shown here is derived from an EMBL/GenBank/DDBJ whole genome shotgun (WGS) entry which is preliminary data.</text>
</comment>
<protein>
    <submittedName>
        <fullName evidence="1">Reverse transcriptase</fullName>
    </submittedName>
</protein>
<dbReference type="EMBL" id="BLXT01006383">
    <property type="protein sequence ID" value="GFO31261.1"/>
    <property type="molecule type" value="Genomic_DNA"/>
</dbReference>
<keyword evidence="1" id="KW-0808">Transferase</keyword>